<feature type="domain" description="Haem-binding uptake Tiki superfamily ChaN" evidence="1">
    <location>
        <begin position="88"/>
        <end position="284"/>
    </location>
</feature>
<dbReference type="AlphaFoldDB" id="A0A0R2T7D2"/>
<proteinExistence type="predicted"/>
<sequence>MIEMRGLRSDCLRAEKKTLRRQARVVTSALGLACFLGACATGGSALLSEAAPVNSPETGWETSLRADKALVGKIWEVSTRRFISAEALLENLKSREYVLLGEKHDNPDHHSLQREILTALSAEAGLGAVSFEMMATDIAPRLETLGTRKFASSELLAEYIEWDSQGWDWAFYGPLVSLAYERNLPIYAGNISRAQMSALYASDSPVAVGAVGELARAQLRADIDSSHCGLLPESQFDAMVRVQQGRDESLARSLVGANNAEGKAAVLIAGNYHIRQDLGVPNYLLRAQPSLQREAIASVAFLEVAEGGTQPEHYLEDSIELPAYDYLWFTPALANKDYCAGMRGEE</sequence>
<dbReference type="Gene3D" id="3.40.50.11550">
    <property type="match status" value="2"/>
</dbReference>
<comment type="caution">
    <text evidence="2">The sequence shown here is derived from an EMBL/GenBank/DDBJ whole genome shotgun (WGS) entry which is preliminary data.</text>
</comment>
<dbReference type="InterPro" id="IPR007314">
    <property type="entry name" value="Cofac_haem-bd_dom"/>
</dbReference>
<protein>
    <recommendedName>
        <fullName evidence="1">Haem-binding uptake Tiki superfamily ChaN domain-containing protein</fullName>
    </recommendedName>
</protein>
<gene>
    <name evidence="2" type="ORF">ABR85_05695</name>
</gene>
<dbReference type="Pfam" id="PF04187">
    <property type="entry name" value="Cofac_haem_bdg"/>
    <property type="match status" value="1"/>
</dbReference>
<evidence type="ECO:0000313" key="3">
    <source>
        <dbReference type="Proteomes" id="UP000051242"/>
    </source>
</evidence>
<name>A0A0R2T7D2_9GAMM</name>
<evidence type="ECO:0000259" key="1">
    <source>
        <dbReference type="Pfam" id="PF04187"/>
    </source>
</evidence>
<dbReference type="Proteomes" id="UP000051242">
    <property type="component" value="Unassembled WGS sequence"/>
</dbReference>
<dbReference type="SUPFAM" id="SSF159501">
    <property type="entry name" value="EreA/ChaN-like"/>
    <property type="match status" value="1"/>
</dbReference>
<organism evidence="2 3">
    <name type="scientific">OM182 bacterium BACL3 MAG-120619-bin3</name>
    <dbReference type="NCBI Taxonomy" id="1655593"/>
    <lineage>
        <taxon>Bacteria</taxon>
        <taxon>Pseudomonadati</taxon>
        <taxon>Pseudomonadota</taxon>
        <taxon>Gammaproteobacteria</taxon>
        <taxon>OMG group</taxon>
        <taxon>OM182 clade</taxon>
    </lineage>
</organism>
<dbReference type="CDD" id="cd14727">
    <property type="entry name" value="ChanN-like"/>
    <property type="match status" value="1"/>
</dbReference>
<reference evidence="2 3" key="1">
    <citation type="submission" date="2015-10" db="EMBL/GenBank/DDBJ databases">
        <title>Metagenome-Assembled Genomes uncover a global brackish microbiome.</title>
        <authorList>
            <person name="Hugerth L.W."/>
            <person name="Larsson J."/>
            <person name="Alneberg J."/>
            <person name="Lindh M.V."/>
            <person name="Legrand C."/>
            <person name="Pinhassi J."/>
            <person name="Andersson A.F."/>
        </authorList>
    </citation>
    <scope>NUCLEOTIDE SEQUENCE [LARGE SCALE GENOMIC DNA]</scope>
    <source>
        <strain evidence="2">BACL22 MAG-120619-bin3</strain>
    </source>
</reference>
<evidence type="ECO:0000313" key="2">
    <source>
        <dbReference type="EMBL" id="KRO81136.1"/>
    </source>
</evidence>
<dbReference type="InterPro" id="IPR016773">
    <property type="entry name" value="Fe3_uptake_reg_CjrA_prd"/>
</dbReference>
<dbReference type="PIRSF" id="PIRSF020419">
    <property type="entry name" value="Fe_uptake_reg_CjrA_prd"/>
    <property type="match status" value="1"/>
</dbReference>
<dbReference type="EMBL" id="LICD01000084">
    <property type="protein sequence ID" value="KRO81136.1"/>
    <property type="molecule type" value="Genomic_DNA"/>
</dbReference>
<accession>A0A0R2T7D2</accession>